<comment type="caution">
    <text evidence="5">The sequence shown here is derived from an EMBL/GenBank/DDBJ whole genome shotgun (WGS) entry which is preliminary data.</text>
</comment>
<sequence length="976" mass="102847">MPVLASLHPRPYPDGARDRGPAAAGLGGVGPKPPPNDARARSLSPGATAVARTGETFPMYRARTMMPVTLGEPAERLERTNRHLRDLIRQHETAWVALKLLYNSVCILQKLVGCLHDMFLYAPQVADVAGRVHASDPVSLLSPSLSPSPSSTPQRPEPTVASEQLSPLAWCHRVLPRLEKLMPDFRFDLADLENACRAAVHRRPSKLLHNTPPGAQVQWADPFIHTMVRKMAAYQRTLESHMASCKYIHMVSLQSLYDGSSPGHGGTHGADDEGDDIDHRDGANSDAENETTTHLPGQPAFYNFWSGLGLADMRKKSQAAARRKGKKPVSQLATAKTGEKPHTKTKKPTKETPYQKHQKQLQLQQQQQPVASKADLVAAITRKDYLTVVTLLMSDMQLNEPMADGSYVLAHAVSDNNAALVSVLAVCGADPNVAQPPHSTTPLHLAAAGGLLAPALLLLELGARVVTPLSYALLHPKRPVPPRELLTTLLTYGACATASGGARLLPLTEAILQCDAARLSPALLAGPSTGTGPNTIGPDPGSAALAPVDAPTHVATGTGPVLLRPLYAAILVGDNLAVNKLLQAGADVHHATHLFGKTISYLGLAVLAESPSVVARLLLAGADPNAANPHGRTPLHLAAASPHCDLEVTRLLLRHGADVHATTYERRSQALHMAVRVGRSDVVDALLTSGASVNQPQRSGVTPVMLAAYHQNKIMVRMLASRGADLQYATPVYGETAMHTACRTGNVGIAAYLHDQGVPVNATGSAAAPAAPAATAAATTTSSTSDGGSRADADTGGYAPLHVAAARGNLEMVRWLLGHGADPHARIGRAAARTCLGNKDKHLNFGKGTPAEVARAFGHERTASLLEDTLLREELAALSGVTPPAKQTVSSSPAPSLPSSSSSSSISGAPVSVAPPHQTDSVQLGLPPLPPSLSPPPFFPATSTANYVDWPFPHSKWALDTYDTLDDGDGLDDDPS</sequence>
<feature type="compositionally biased region" description="Low complexity" evidence="4">
    <location>
        <begin position="889"/>
        <end position="916"/>
    </location>
</feature>
<dbReference type="Pfam" id="PF12796">
    <property type="entry name" value="Ank_2"/>
    <property type="match status" value="3"/>
</dbReference>
<dbReference type="Proteomes" id="UP000076874">
    <property type="component" value="Unassembled WGS sequence"/>
</dbReference>
<feature type="region of interest" description="Disordered" evidence="4">
    <location>
        <begin position="1"/>
        <end position="45"/>
    </location>
</feature>
<dbReference type="EMBL" id="AZHD01000017">
    <property type="protein sequence ID" value="OAA56227.1"/>
    <property type="molecule type" value="Genomic_DNA"/>
</dbReference>
<feature type="compositionally biased region" description="Basic and acidic residues" evidence="4">
    <location>
        <begin position="337"/>
        <end position="354"/>
    </location>
</feature>
<dbReference type="SMART" id="SM00248">
    <property type="entry name" value="ANK"/>
    <property type="match status" value="9"/>
</dbReference>
<feature type="region of interest" description="Disordered" evidence="4">
    <location>
        <begin position="139"/>
        <end position="161"/>
    </location>
</feature>
<evidence type="ECO:0000256" key="1">
    <source>
        <dbReference type="ARBA" id="ARBA00022737"/>
    </source>
</evidence>
<evidence type="ECO:0000313" key="5">
    <source>
        <dbReference type="EMBL" id="OAA56227.1"/>
    </source>
</evidence>
<accession>A0A167P2U6</accession>
<evidence type="ECO:0000313" key="6">
    <source>
        <dbReference type="Proteomes" id="UP000076874"/>
    </source>
</evidence>
<dbReference type="PROSITE" id="PS50297">
    <property type="entry name" value="ANK_REP_REGION"/>
    <property type="match status" value="6"/>
</dbReference>
<reference evidence="5 6" key="1">
    <citation type="journal article" date="2016" name="Genome Biol. Evol.">
        <title>Divergent and convergent evolution of fungal pathogenicity.</title>
        <authorList>
            <person name="Shang Y."/>
            <person name="Xiao G."/>
            <person name="Zheng P."/>
            <person name="Cen K."/>
            <person name="Zhan S."/>
            <person name="Wang C."/>
        </authorList>
    </citation>
    <scope>NUCLEOTIDE SEQUENCE [LARGE SCALE GENOMIC DNA]</scope>
    <source>
        <strain evidence="5 6">RCEF 264</strain>
    </source>
</reference>
<dbReference type="SUPFAM" id="SSF48403">
    <property type="entry name" value="Ankyrin repeat"/>
    <property type="match status" value="2"/>
</dbReference>
<name>A0A167P2U6_9HYPO</name>
<feature type="region of interest" description="Disordered" evidence="4">
    <location>
        <begin position="259"/>
        <end position="298"/>
    </location>
</feature>
<dbReference type="OrthoDB" id="4860873at2759"/>
<feature type="repeat" description="ANK" evidence="3">
    <location>
        <begin position="630"/>
        <end position="664"/>
    </location>
</feature>
<feature type="region of interest" description="Disordered" evidence="4">
    <location>
        <begin position="315"/>
        <end position="368"/>
    </location>
</feature>
<feature type="repeat" description="ANK" evidence="3">
    <location>
        <begin position="699"/>
        <end position="731"/>
    </location>
</feature>
<evidence type="ECO:0000256" key="4">
    <source>
        <dbReference type="SAM" id="MobiDB-lite"/>
    </source>
</evidence>
<feature type="repeat" description="ANK" evidence="3">
    <location>
        <begin position="733"/>
        <end position="765"/>
    </location>
</feature>
<dbReference type="PRINTS" id="PR01415">
    <property type="entry name" value="ANKYRIN"/>
</dbReference>
<keyword evidence="2 3" id="KW-0040">ANK repeat</keyword>
<feature type="repeat" description="ANK" evidence="3">
    <location>
        <begin position="796"/>
        <end position="828"/>
    </location>
</feature>
<dbReference type="PROSITE" id="PS50088">
    <property type="entry name" value="ANK_REPEAT"/>
    <property type="match status" value="6"/>
</dbReference>
<proteinExistence type="predicted"/>
<dbReference type="AlphaFoldDB" id="A0A167P2U6"/>
<dbReference type="STRING" id="1081102.A0A167P2U6"/>
<keyword evidence="1" id="KW-0677">Repeat</keyword>
<gene>
    <name evidence="5" type="ORF">SPI_07838</name>
</gene>
<dbReference type="Gene3D" id="1.25.40.20">
    <property type="entry name" value="Ankyrin repeat-containing domain"/>
    <property type="match status" value="3"/>
</dbReference>
<feature type="region of interest" description="Disordered" evidence="4">
    <location>
        <begin position="879"/>
        <end position="929"/>
    </location>
</feature>
<feature type="repeat" description="ANK" evidence="3">
    <location>
        <begin position="438"/>
        <end position="465"/>
    </location>
</feature>
<keyword evidence="6" id="KW-1185">Reference proteome</keyword>
<dbReference type="InterPro" id="IPR036770">
    <property type="entry name" value="Ankyrin_rpt-contain_sf"/>
</dbReference>
<organism evidence="5 6">
    <name type="scientific">Niveomyces insectorum RCEF 264</name>
    <dbReference type="NCBI Taxonomy" id="1081102"/>
    <lineage>
        <taxon>Eukaryota</taxon>
        <taxon>Fungi</taxon>
        <taxon>Dikarya</taxon>
        <taxon>Ascomycota</taxon>
        <taxon>Pezizomycotina</taxon>
        <taxon>Sordariomycetes</taxon>
        <taxon>Hypocreomycetidae</taxon>
        <taxon>Hypocreales</taxon>
        <taxon>Cordycipitaceae</taxon>
        <taxon>Niveomyces</taxon>
    </lineage>
</organism>
<evidence type="ECO:0000256" key="3">
    <source>
        <dbReference type="PROSITE-ProRule" id="PRU00023"/>
    </source>
</evidence>
<feature type="repeat" description="ANK" evidence="3">
    <location>
        <begin position="666"/>
        <end position="698"/>
    </location>
</feature>
<protein>
    <submittedName>
        <fullName evidence="5">Ankyrin repeat-containing domain protein</fullName>
    </submittedName>
</protein>
<dbReference type="PANTHER" id="PTHR24189">
    <property type="entry name" value="MYOTROPHIN"/>
    <property type="match status" value="1"/>
</dbReference>
<dbReference type="InterPro" id="IPR002110">
    <property type="entry name" value="Ankyrin_rpt"/>
</dbReference>
<dbReference type="InterPro" id="IPR050745">
    <property type="entry name" value="Multifunctional_regulatory"/>
</dbReference>
<dbReference type="Pfam" id="PF00023">
    <property type="entry name" value="Ank"/>
    <property type="match status" value="1"/>
</dbReference>
<evidence type="ECO:0000256" key="2">
    <source>
        <dbReference type="ARBA" id="ARBA00023043"/>
    </source>
</evidence>
<feature type="compositionally biased region" description="Low complexity" evidence="4">
    <location>
        <begin position="139"/>
        <end position="151"/>
    </location>
</feature>
<dbReference type="PANTHER" id="PTHR24189:SF50">
    <property type="entry name" value="ANKYRIN REPEAT AND SOCS BOX PROTEIN 2"/>
    <property type="match status" value="1"/>
</dbReference>